<dbReference type="Gene3D" id="2.60.40.150">
    <property type="entry name" value="C2 domain"/>
    <property type="match status" value="1"/>
</dbReference>
<dbReference type="AlphaFoldDB" id="A0A5J4Z5B3"/>
<dbReference type="Proteomes" id="UP000324585">
    <property type="component" value="Unassembled WGS sequence"/>
</dbReference>
<gene>
    <name evidence="1" type="ORF">FVE85_6090</name>
</gene>
<name>A0A5J4Z5B3_PORPP</name>
<organism evidence="1 2">
    <name type="scientific">Porphyridium purpureum</name>
    <name type="common">Red alga</name>
    <name type="synonym">Porphyridium cruentum</name>
    <dbReference type="NCBI Taxonomy" id="35688"/>
    <lineage>
        <taxon>Eukaryota</taxon>
        <taxon>Rhodophyta</taxon>
        <taxon>Bangiophyceae</taxon>
        <taxon>Porphyridiales</taxon>
        <taxon>Porphyridiaceae</taxon>
        <taxon>Porphyridium</taxon>
    </lineage>
</organism>
<proteinExistence type="predicted"/>
<dbReference type="SUPFAM" id="SSF49562">
    <property type="entry name" value="C2 domain (Calcium/lipid-binding domain, CaLB)"/>
    <property type="match status" value="1"/>
</dbReference>
<sequence>MGCEGSGRQWTAEEVKMGGTEMKGKLTVKIPSATGLPDDTKAMLRVFMIKDALIGSKESLAIKTGAEKGTDVSFDLDKTIGLKGEYIAVKIVVRDKNFGRDKDVGVVEIPVDQLISSGTVSGSFPLEKGGEVQVELIYEEGSAGIFGEYESTSDSD</sequence>
<comment type="caution">
    <text evidence="1">The sequence shown here is derived from an EMBL/GenBank/DDBJ whole genome shotgun (WGS) entry which is preliminary data.</text>
</comment>
<protein>
    <recommendedName>
        <fullName evidence="3">C2 domain-containing protein</fullName>
    </recommendedName>
</protein>
<keyword evidence="2" id="KW-1185">Reference proteome</keyword>
<dbReference type="InterPro" id="IPR035892">
    <property type="entry name" value="C2_domain_sf"/>
</dbReference>
<dbReference type="OrthoDB" id="270970at2759"/>
<evidence type="ECO:0000313" key="1">
    <source>
        <dbReference type="EMBL" id="KAA8498505.1"/>
    </source>
</evidence>
<accession>A0A5J4Z5B3</accession>
<evidence type="ECO:0008006" key="3">
    <source>
        <dbReference type="Google" id="ProtNLM"/>
    </source>
</evidence>
<dbReference type="EMBL" id="VRMN01000001">
    <property type="protein sequence ID" value="KAA8498505.1"/>
    <property type="molecule type" value="Genomic_DNA"/>
</dbReference>
<evidence type="ECO:0000313" key="2">
    <source>
        <dbReference type="Proteomes" id="UP000324585"/>
    </source>
</evidence>
<reference evidence="2" key="1">
    <citation type="journal article" date="2019" name="Nat. Commun.">
        <title>Expansion of phycobilisome linker gene families in mesophilic red algae.</title>
        <authorList>
            <person name="Lee J."/>
            <person name="Kim D."/>
            <person name="Bhattacharya D."/>
            <person name="Yoon H.S."/>
        </authorList>
    </citation>
    <scope>NUCLEOTIDE SEQUENCE [LARGE SCALE GENOMIC DNA]</scope>
    <source>
        <strain evidence="2">CCMP 1328</strain>
    </source>
</reference>